<feature type="region of interest" description="Disordered" evidence="1">
    <location>
        <begin position="1"/>
        <end position="48"/>
    </location>
</feature>
<keyword evidence="3" id="KW-1185">Reference proteome</keyword>
<evidence type="ECO:0000313" key="3">
    <source>
        <dbReference type="Proteomes" id="UP000288216"/>
    </source>
</evidence>
<gene>
    <name evidence="2" type="ORF">scyTo_0001185</name>
</gene>
<feature type="compositionally biased region" description="Acidic residues" evidence="1">
    <location>
        <begin position="147"/>
        <end position="156"/>
    </location>
</feature>
<sequence>MLEWTKSTPELLEESPVNLYEVEDPSELQDISLSTSGEENDRSAGEVSFATTEQHTERMEGQASLPSNIERATVDNTPATAFATFPEEEVDSIDLESLLDSEIINSTGHLSMPFPSSKESDSLLSNIEGSTVDNTPARAFGNIPGDPGEEEMDSIDLESSSDSRERQVHRICICAILEQQ</sequence>
<dbReference type="AlphaFoldDB" id="A0A401PAE1"/>
<protein>
    <submittedName>
        <fullName evidence="2">Uncharacterized protein</fullName>
    </submittedName>
</protein>
<accession>A0A401PAE1</accession>
<proteinExistence type="predicted"/>
<reference evidence="2 3" key="1">
    <citation type="journal article" date="2018" name="Nat. Ecol. Evol.">
        <title>Shark genomes provide insights into elasmobranch evolution and the origin of vertebrates.</title>
        <authorList>
            <person name="Hara Y"/>
            <person name="Yamaguchi K"/>
            <person name="Onimaru K"/>
            <person name="Kadota M"/>
            <person name="Koyanagi M"/>
            <person name="Keeley SD"/>
            <person name="Tatsumi K"/>
            <person name="Tanaka K"/>
            <person name="Motone F"/>
            <person name="Kageyama Y"/>
            <person name="Nozu R"/>
            <person name="Adachi N"/>
            <person name="Nishimura O"/>
            <person name="Nakagawa R"/>
            <person name="Tanegashima C"/>
            <person name="Kiyatake I"/>
            <person name="Matsumoto R"/>
            <person name="Murakumo K"/>
            <person name="Nishida K"/>
            <person name="Terakita A"/>
            <person name="Kuratani S"/>
            <person name="Sato K"/>
            <person name="Hyodo S Kuraku.S."/>
        </authorList>
    </citation>
    <scope>NUCLEOTIDE SEQUENCE [LARGE SCALE GENOMIC DNA]</scope>
</reference>
<organism evidence="2 3">
    <name type="scientific">Scyliorhinus torazame</name>
    <name type="common">Cloudy catshark</name>
    <name type="synonym">Catulus torazame</name>
    <dbReference type="NCBI Taxonomy" id="75743"/>
    <lineage>
        <taxon>Eukaryota</taxon>
        <taxon>Metazoa</taxon>
        <taxon>Chordata</taxon>
        <taxon>Craniata</taxon>
        <taxon>Vertebrata</taxon>
        <taxon>Chondrichthyes</taxon>
        <taxon>Elasmobranchii</taxon>
        <taxon>Galeomorphii</taxon>
        <taxon>Galeoidea</taxon>
        <taxon>Carcharhiniformes</taxon>
        <taxon>Scyliorhinidae</taxon>
        <taxon>Scyliorhinus</taxon>
    </lineage>
</organism>
<name>A0A401PAE1_SCYTO</name>
<dbReference type="EMBL" id="BFAA01000256">
    <property type="protein sequence ID" value="GCB70060.1"/>
    <property type="molecule type" value="Genomic_DNA"/>
</dbReference>
<evidence type="ECO:0000313" key="2">
    <source>
        <dbReference type="EMBL" id="GCB70060.1"/>
    </source>
</evidence>
<evidence type="ECO:0000256" key="1">
    <source>
        <dbReference type="SAM" id="MobiDB-lite"/>
    </source>
</evidence>
<dbReference type="Proteomes" id="UP000288216">
    <property type="component" value="Unassembled WGS sequence"/>
</dbReference>
<comment type="caution">
    <text evidence="2">The sequence shown here is derived from an EMBL/GenBank/DDBJ whole genome shotgun (WGS) entry which is preliminary data.</text>
</comment>
<feature type="region of interest" description="Disordered" evidence="1">
    <location>
        <begin position="128"/>
        <end position="165"/>
    </location>
</feature>